<dbReference type="InterPro" id="IPR000594">
    <property type="entry name" value="ThiF_NAD_FAD-bd"/>
</dbReference>
<accession>A0ABR2X2P1</accession>
<feature type="domain" description="THIF-type NAD/FAD binding fold" evidence="2">
    <location>
        <begin position="82"/>
        <end position="327"/>
    </location>
</feature>
<dbReference type="CDD" id="cd00755">
    <property type="entry name" value="YgdL_like"/>
    <property type="match status" value="1"/>
</dbReference>
<evidence type="ECO:0000256" key="1">
    <source>
        <dbReference type="SAM" id="Phobius"/>
    </source>
</evidence>
<dbReference type="PANTHER" id="PTHR43267">
    <property type="entry name" value="TRNA THREONYLCARBAMOYLADENOSINE DEHYDRATASE"/>
    <property type="match status" value="1"/>
</dbReference>
<dbReference type="Pfam" id="PF00899">
    <property type="entry name" value="ThiF"/>
    <property type="match status" value="1"/>
</dbReference>
<sequence length="444" mass="50259">MNLENISSFFKEQKVQLLLTAGVSSLITGFSLLKLQRVQAEKLSKKLKAEVKEDYLEYNVEDSNLTEVPLSEEDDRLLNEQFSRNIVFLGEEGMKKLRNSSVVIVGCGSIGSWVALMLLRSGVGKVRIIDHGKVTRDTINQHALATIEDIGIPNAIVLKKHIKEIVPHAKVESVIDTFNKDTAPWLLEGNPDYVLDCVQNLETKLELLKYCHDQQLRVISSAYAGGKADPSRIQISDLSDTYDDPWVRVLRRKLRKLGVENNISLIHSIEKPTELKPAESTSSEVDQYAILPEGRIPTLPTFGTLSAIFGMSMASWVICELAEHKVQQLFIKQKEKTFSKLKRDLTAREERNGFNSSVTLSKSEVGYILEELWRSRSALSGALDKLTLTRWDRRQALTIDNCICLTVEEANTHDNILGKVEDYYPEEFVNFVQSRFLEESRISE</sequence>
<keyword evidence="4" id="KW-1185">Reference proteome</keyword>
<keyword evidence="1" id="KW-1133">Transmembrane helix</keyword>
<evidence type="ECO:0000259" key="2">
    <source>
        <dbReference type="Pfam" id="PF00899"/>
    </source>
</evidence>
<evidence type="ECO:0000313" key="4">
    <source>
        <dbReference type="Proteomes" id="UP001479436"/>
    </source>
</evidence>
<name>A0ABR2X2P1_9FUNG</name>
<evidence type="ECO:0000313" key="3">
    <source>
        <dbReference type="EMBL" id="KAK9768003.1"/>
    </source>
</evidence>
<organism evidence="3 4">
    <name type="scientific">Basidiobolus ranarum</name>
    <dbReference type="NCBI Taxonomy" id="34480"/>
    <lineage>
        <taxon>Eukaryota</taxon>
        <taxon>Fungi</taxon>
        <taxon>Fungi incertae sedis</taxon>
        <taxon>Zoopagomycota</taxon>
        <taxon>Entomophthoromycotina</taxon>
        <taxon>Basidiobolomycetes</taxon>
        <taxon>Basidiobolales</taxon>
        <taxon>Basidiobolaceae</taxon>
        <taxon>Basidiobolus</taxon>
    </lineage>
</organism>
<dbReference type="Proteomes" id="UP001479436">
    <property type="component" value="Unassembled WGS sequence"/>
</dbReference>
<dbReference type="PANTHER" id="PTHR43267:SF2">
    <property type="entry name" value="TRNA THREONYLCARBAMOYLADENOSINE DEHYDRATASE 1-RELATED"/>
    <property type="match status" value="1"/>
</dbReference>
<feature type="transmembrane region" description="Helical" evidence="1">
    <location>
        <begin position="15"/>
        <end position="35"/>
    </location>
</feature>
<protein>
    <recommendedName>
        <fullName evidence="2">THIF-type NAD/FAD binding fold domain-containing protein</fullName>
    </recommendedName>
</protein>
<keyword evidence="1" id="KW-0472">Membrane</keyword>
<dbReference type="SUPFAM" id="SSF69572">
    <property type="entry name" value="Activating enzymes of the ubiquitin-like proteins"/>
    <property type="match status" value="1"/>
</dbReference>
<feature type="transmembrane region" description="Helical" evidence="1">
    <location>
        <begin position="102"/>
        <end position="119"/>
    </location>
</feature>
<dbReference type="EMBL" id="JASJQH010000040">
    <property type="protein sequence ID" value="KAK9768003.1"/>
    <property type="molecule type" value="Genomic_DNA"/>
</dbReference>
<dbReference type="InterPro" id="IPR035985">
    <property type="entry name" value="Ubiquitin-activating_enz"/>
</dbReference>
<comment type="caution">
    <text evidence="3">The sequence shown here is derived from an EMBL/GenBank/DDBJ whole genome shotgun (WGS) entry which is preliminary data.</text>
</comment>
<gene>
    <name evidence="3" type="ORF">K7432_001689</name>
</gene>
<proteinExistence type="predicted"/>
<keyword evidence="1" id="KW-0812">Transmembrane</keyword>
<dbReference type="InterPro" id="IPR045886">
    <property type="entry name" value="ThiF/MoeB/HesA"/>
</dbReference>
<reference evidence="3 4" key="1">
    <citation type="submission" date="2023-04" db="EMBL/GenBank/DDBJ databases">
        <title>Genome of Basidiobolus ranarum AG-B5.</title>
        <authorList>
            <person name="Stajich J.E."/>
            <person name="Carter-House D."/>
            <person name="Gryganskyi A."/>
        </authorList>
    </citation>
    <scope>NUCLEOTIDE SEQUENCE [LARGE SCALE GENOMIC DNA]</scope>
    <source>
        <strain evidence="3 4">AG-B5</strain>
    </source>
</reference>
<dbReference type="Gene3D" id="3.40.50.720">
    <property type="entry name" value="NAD(P)-binding Rossmann-like Domain"/>
    <property type="match status" value="1"/>
</dbReference>